<evidence type="ECO:0000313" key="2">
    <source>
        <dbReference type="Proteomes" id="UP000675881"/>
    </source>
</evidence>
<name>A0A7R8H1W9_LEPSM</name>
<dbReference type="EMBL" id="HG994591">
    <property type="protein sequence ID" value="CAF2818862.1"/>
    <property type="molecule type" value="Genomic_DNA"/>
</dbReference>
<gene>
    <name evidence="1" type="ORF">LSAA_3624</name>
</gene>
<protein>
    <submittedName>
        <fullName evidence="1">(salmon louse) hypothetical protein</fullName>
    </submittedName>
</protein>
<dbReference type="AlphaFoldDB" id="A0A7R8H1W9"/>
<organism evidence="1 2">
    <name type="scientific">Lepeophtheirus salmonis</name>
    <name type="common">Salmon louse</name>
    <name type="synonym">Caligus salmonis</name>
    <dbReference type="NCBI Taxonomy" id="72036"/>
    <lineage>
        <taxon>Eukaryota</taxon>
        <taxon>Metazoa</taxon>
        <taxon>Ecdysozoa</taxon>
        <taxon>Arthropoda</taxon>
        <taxon>Crustacea</taxon>
        <taxon>Multicrustacea</taxon>
        <taxon>Hexanauplia</taxon>
        <taxon>Copepoda</taxon>
        <taxon>Siphonostomatoida</taxon>
        <taxon>Caligidae</taxon>
        <taxon>Lepeophtheirus</taxon>
    </lineage>
</organism>
<reference evidence="1" key="1">
    <citation type="submission" date="2021-02" db="EMBL/GenBank/DDBJ databases">
        <authorList>
            <person name="Bekaert M."/>
        </authorList>
    </citation>
    <scope>NUCLEOTIDE SEQUENCE</scope>
    <source>
        <strain evidence="1">IoA-00</strain>
    </source>
</reference>
<keyword evidence="2" id="KW-1185">Reference proteome</keyword>
<evidence type="ECO:0000313" key="1">
    <source>
        <dbReference type="EMBL" id="CAF2818862.1"/>
    </source>
</evidence>
<dbReference type="Proteomes" id="UP000675881">
    <property type="component" value="Chromosome 12"/>
</dbReference>
<accession>A0A7R8H1W9</accession>
<proteinExistence type="predicted"/>
<sequence>MWPYKSRCFSFELPKHTLNDNNYRRIELTQSCRTKGLSMTYLYDLDFAVTRYNHHGCRSSSDNSLQSWQYFPPYISQCGYSKSSWTKAFCFIYLEIFYPIYVHHIFPAEDFIMTSGVSKERSFSLLLIFHYASIPNLKFYFVVMENNLNILRVTFHHVTYKSEFSFFYLLGESRNLTLYVITLYVYHLRINSIMMDEVINDVIDVYHIRTWQTNKHSSTYSNSRRIRLAQS</sequence>